<dbReference type="HOGENOM" id="CLU_2715043_0_0_0"/>
<accession>W8JHX1</accession>
<dbReference type="Gene3D" id="1.10.287.310">
    <property type="match status" value="1"/>
</dbReference>
<keyword evidence="2 5" id="KW-0689">Ribosomal protein</keyword>
<reference evidence="6 7" key="1">
    <citation type="journal article" date="2014" name="Syst. Appl. Microbiol.">
        <title>Evidence for the existence of two new members of the family Chlamydiaceae and proposal of Chlamydia avium sp. nov. and Chlamydia gallinacea sp. nov.</title>
        <authorList>
            <person name="Sachse K."/>
            <person name="Laroucau K."/>
            <person name="Riege K."/>
            <person name="Wehner S."/>
            <person name="Dilcher M."/>
            <person name="Creasy H.H."/>
            <person name="Weidmann M."/>
            <person name="Myers G."/>
            <person name="Vorimore F."/>
            <person name="Vicari N."/>
            <person name="Magnino S."/>
            <person name="Liebler-Tenorio E."/>
            <person name="Ruettger A."/>
            <person name="Bavoil P.M."/>
            <person name="Hufert F.T."/>
            <person name="Rossello-Mora R."/>
            <person name="Marz M."/>
        </authorList>
    </citation>
    <scope>NUCLEOTIDE SEQUENCE [LARGE SCALE GENOMIC DNA]</scope>
    <source>
        <strain evidence="6 7">10DC88</strain>
    </source>
</reference>
<evidence type="ECO:0000256" key="5">
    <source>
        <dbReference type="HAMAP-Rule" id="MF_00374"/>
    </source>
</evidence>
<dbReference type="Pfam" id="PF00831">
    <property type="entry name" value="Ribosomal_L29"/>
    <property type="match status" value="1"/>
</dbReference>
<keyword evidence="3 5" id="KW-0687">Ribonucleoprotein</keyword>
<evidence type="ECO:0000256" key="4">
    <source>
        <dbReference type="ARBA" id="ARBA00035204"/>
    </source>
</evidence>
<dbReference type="AlphaFoldDB" id="W8JHX1"/>
<protein>
    <recommendedName>
        <fullName evidence="4 5">Large ribosomal subunit protein uL29</fullName>
    </recommendedName>
</protein>
<dbReference type="InterPro" id="IPR036049">
    <property type="entry name" value="Ribosomal_uL29_sf"/>
</dbReference>
<sequence length="72" mass="8371">MAKNKKLLAELREKSIKELDVFVHENKKALFELRAEVALQNKAVKPHLFSEYKKNIARSLTVKREKEGRAHA</sequence>
<dbReference type="InterPro" id="IPR001854">
    <property type="entry name" value="Ribosomal_uL29"/>
</dbReference>
<dbReference type="GO" id="GO:0006412">
    <property type="term" value="P:translation"/>
    <property type="evidence" value="ECO:0007669"/>
    <property type="project" value="UniProtKB-UniRule"/>
</dbReference>
<gene>
    <name evidence="5 6" type="primary">rpmC</name>
    <name evidence="6" type="ORF">M832_09030</name>
</gene>
<dbReference type="KEGG" id="cav:M832_09030"/>
<dbReference type="PANTHER" id="PTHR10916:SF0">
    <property type="entry name" value="LARGE RIBOSOMAL SUBUNIT PROTEIN UL29C"/>
    <property type="match status" value="1"/>
</dbReference>
<dbReference type="Proteomes" id="UP000019433">
    <property type="component" value="Chromosome"/>
</dbReference>
<name>W8JHX1_9CHLA</name>
<dbReference type="CDD" id="cd00427">
    <property type="entry name" value="Ribosomal_L29_HIP"/>
    <property type="match status" value="1"/>
</dbReference>
<proteinExistence type="inferred from homology"/>
<dbReference type="SUPFAM" id="SSF46561">
    <property type="entry name" value="Ribosomal protein L29 (L29p)"/>
    <property type="match status" value="1"/>
</dbReference>
<dbReference type="NCBIfam" id="TIGR00012">
    <property type="entry name" value="L29"/>
    <property type="match status" value="1"/>
</dbReference>
<evidence type="ECO:0000313" key="6">
    <source>
        <dbReference type="EMBL" id="AHK63750.1"/>
    </source>
</evidence>
<dbReference type="RefSeq" id="WP_038501167.1">
    <property type="nucleotide sequence ID" value="NZ_CP006571.1"/>
</dbReference>
<evidence type="ECO:0000256" key="1">
    <source>
        <dbReference type="ARBA" id="ARBA00009254"/>
    </source>
</evidence>
<dbReference type="GO" id="GO:0022625">
    <property type="term" value="C:cytosolic large ribosomal subunit"/>
    <property type="evidence" value="ECO:0007669"/>
    <property type="project" value="TreeGrafter"/>
</dbReference>
<evidence type="ECO:0000256" key="2">
    <source>
        <dbReference type="ARBA" id="ARBA00022980"/>
    </source>
</evidence>
<dbReference type="PANTHER" id="PTHR10916">
    <property type="entry name" value="60S RIBOSOMAL PROTEIN L35/50S RIBOSOMAL PROTEIN L29"/>
    <property type="match status" value="1"/>
</dbReference>
<dbReference type="STRING" id="1229831.M832_09030"/>
<dbReference type="eggNOG" id="COG0255">
    <property type="taxonomic scope" value="Bacteria"/>
</dbReference>
<dbReference type="HAMAP" id="MF_00374">
    <property type="entry name" value="Ribosomal_uL29"/>
    <property type="match status" value="1"/>
</dbReference>
<evidence type="ECO:0000313" key="7">
    <source>
        <dbReference type="Proteomes" id="UP000019433"/>
    </source>
</evidence>
<evidence type="ECO:0000256" key="3">
    <source>
        <dbReference type="ARBA" id="ARBA00023274"/>
    </source>
</evidence>
<comment type="similarity">
    <text evidence="1 5">Belongs to the universal ribosomal protein uL29 family.</text>
</comment>
<organism evidence="6 7">
    <name type="scientific">Chlamydia avium 10DC88</name>
    <dbReference type="NCBI Taxonomy" id="1229831"/>
    <lineage>
        <taxon>Bacteria</taxon>
        <taxon>Pseudomonadati</taxon>
        <taxon>Chlamydiota</taxon>
        <taxon>Chlamydiia</taxon>
        <taxon>Chlamydiales</taxon>
        <taxon>Chlamydiaceae</taxon>
        <taxon>Chlamydia/Chlamydophila group</taxon>
        <taxon>Chlamydia</taxon>
    </lineage>
</organism>
<dbReference type="GO" id="GO:0003735">
    <property type="term" value="F:structural constituent of ribosome"/>
    <property type="evidence" value="ECO:0007669"/>
    <property type="project" value="InterPro"/>
</dbReference>
<dbReference type="InterPro" id="IPR050063">
    <property type="entry name" value="Ribosomal_protein_uL29"/>
</dbReference>
<dbReference type="PATRIC" id="fig|1229831.3.peg.903"/>
<dbReference type="EMBL" id="CP006571">
    <property type="protein sequence ID" value="AHK63750.1"/>
    <property type="molecule type" value="Genomic_DNA"/>
</dbReference>